<dbReference type="GO" id="GO:0005680">
    <property type="term" value="C:anaphase-promoting complex"/>
    <property type="evidence" value="ECO:0007669"/>
    <property type="project" value="TreeGrafter"/>
</dbReference>
<dbReference type="InterPro" id="IPR001680">
    <property type="entry name" value="WD40_rpt"/>
</dbReference>
<dbReference type="SMART" id="SM00320">
    <property type="entry name" value="WD40"/>
    <property type="match status" value="6"/>
</dbReference>
<evidence type="ECO:0000256" key="1">
    <source>
        <dbReference type="ARBA" id="ARBA00006445"/>
    </source>
</evidence>
<reference evidence="6" key="1">
    <citation type="submission" date="2022-03" db="EMBL/GenBank/DDBJ databases">
        <authorList>
            <person name="Legras J.-L."/>
            <person name="Devillers H."/>
            <person name="Grondin C."/>
        </authorList>
    </citation>
    <scope>NUCLEOTIDE SEQUENCE</scope>
    <source>
        <strain evidence="6">CLIB 1423</strain>
    </source>
</reference>
<dbReference type="PANTHER" id="PTHR19918">
    <property type="entry name" value="CELL DIVISION CYCLE 20 CDC20 FIZZY -RELATED"/>
    <property type="match status" value="1"/>
</dbReference>
<evidence type="ECO:0000259" key="5">
    <source>
        <dbReference type="Pfam" id="PF24807"/>
    </source>
</evidence>
<dbReference type="PROSITE" id="PS50082">
    <property type="entry name" value="WD_REPEATS_2"/>
    <property type="match status" value="1"/>
</dbReference>
<dbReference type="Gene3D" id="2.130.10.10">
    <property type="entry name" value="YVTN repeat-like/Quinoprotein amine dehydrogenase"/>
    <property type="match status" value="1"/>
</dbReference>
<gene>
    <name evidence="6" type="ORF">CLIB1423_02S06524</name>
</gene>
<dbReference type="GO" id="GO:1990757">
    <property type="term" value="F:ubiquitin ligase activator activity"/>
    <property type="evidence" value="ECO:0007669"/>
    <property type="project" value="TreeGrafter"/>
</dbReference>
<dbReference type="Proteomes" id="UP000837801">
    <property type="component" value="Unassembled WGS sequence"/>
</dbReference>
<sequence>MLSRSKSHLDGSNRFISSILKSPHLFSPTGEQPSTVSLKEFCRDGSNWHSGVSLQTRDDHVSPLAQDIEVESQYKSVEGDKEEDPGLSLKVILGIDSGRILSYSSPKVIHKTSGLRDAIRKSPTKSKHNASLSLTSLDLVINQFQLASPFSEYYIKSKSKKSWVSVPNYIPYRVLDAPGLRNDFYSNLISWSSKTNNIAVGLDRQVYLWNNQDGVSLVKMDNRGIITCISFSKSDFFLVGTSTGNLCLLSQTQNKVIGRVRIEGAGICCLHWSKCDSFFFVGDSKGVVTCYEIVIIPRKERDYNSMYAITFVKRSCFIFHKQQICGIALSKEENEIAIGGNDNYCTIWDISQIGSPILKHLLPHNAAVKAIAYCPWSKALLATGGGTRDRNLRFWHTTTGTLLHIFDTTYQITSLIWSTFSKEIVVTFGFGDDNNRLIVAGYTFPNLSQVFKVNAGTNLRILSAILSPDNESICVTTNDETIRFYKIWKHTSHPLVCSPETPSFGVYGSPIIELFEGVNKKGEVIR</sequence>
<protein>
    <submittedName>
        <fullName evidence="6">Meiosis-specific APC/C activator protein Ama1p</fullName>
    </submittedName>
</protein>
<dbReference type="InterPro" id="IPR019775">
    <property type="entry name" value="WD40_repeat_CS"/>
</dbReference>
<dbReference type="GO" id="GO:1905786">
    <property type="term" value="P:positive regulation of anaphase-promoting complex-dependent catabolic process"/>
    <property type="evidence" value="ECO:0007669"/>
    <property type="project" value="TreeGrafter"/>
</dbReference>
<dbReference type="OrthoDB" id="10263272at2759"/>
<dbReference type="PROSITE" id="PS00678">
    <property type="entry name" value="WD_REPEATS_1"/>
    <property type="match status" value="1"/>
</dbReference>
<dbReference type="InterPro" id="IPR015943">
    <property type="entry name" value="WD40/YVTN_repeat-like_dom_sf"/>
</dbReference>
<keyword evidence="7" id="KW-1185">Reference proteome</keyword>
<organism evidence="6 7">
    <name type="scientific">[Candida] railenensis</name>
    <dbReference type="NCBI Taxonomy" id="45579"/>
    <lineage>
        <taxon>Eukaryota</taxon>
        <taxon>Fungi</taxon>
        <taxon>Dikarya</taxon>
        <taxon>Ascomycota</taxon>
        <taxon>Saccharomycotina</taxon>
        <taxon>Pichiomycetes</taxon>
        <taxon>Debaryomycetaceae</taxon>
        <taxon>Kurtzmaniella</taxon>
    </lineage>
</organism>
<evidence type="ECO:0000313" key="6">
    <source>
        <dbReference type="EMBL" id="CAH2350848.1"/>
    </source>
</evidence>
<comment type="caution">
    <text evidence="6">The sequence shown here is derived from an EMBL/GenBank/DDBJ whole genome shotgun (WGS) entry which is preliminary data.</text>
</comment>
<proteinExistence type="inferred from homology"/>
<name>A0A9P0QLF9_9ASCO</name>
<keyword evidence="3" id="KW-0677">Repeat</keyword>
<comment type="similarity">
    <text evidence="1">Belongs to the WD repeat CDC20/Fizzy family.</text>
</comment>
<feature type="repeat" description="WD" evidence="4">
    <location>
        <begin position="317"/>
        <end position="351"/>
    </location>
</feature>
<dbReference type="InterPro" id="IPR056150">
    <property type="entry name" value="WD40_CDC20-Fz"/>
</dbReference>
<evidence type="ECO:0000256" key="4">
    <source>
        <dbReference type="PROSITE-ProRule" id="PRU00221"/>
    </source>
</evidence>
<dbReference type="SUPFAM" id="SSF50978">
    <property type="entry name" value="WD40 repeat-like"/>
    <property type="match status" value="1"/>
</dbReference>
<dbReference type="AlphaFoldDB" id="A0A9P0QLF9"/>
<dbReference type="PANTHER" id="PTHR19918:SF5">
    <property type="entry name" value="MEIOSIS-SPECIFIC APC_C ACTIVATOR PROTEIN AMA1"/>
    <property type="match status" value="1"/>
</dbReference>
<dbReference type="InterPro" id="IPR033010">
    <property type="entry name" value="Cdc20/Fizzy"/>
</dbReference>
<keyword evidence="2 4" id="KW-0853">WD repeat</keyword>
<dbReference type="Pfam" id="PF24807">
    <property type="entry name" value="WD40_CDC20-Fz"/>
    <property type="match status" value="1"/>
</dbReference>
<evidence type="ECO:0000256" key="3">
    <source>
        <dbReference type="ARBA" id="ARBA00022737"/>
    </source>
</evidence>
<dbReference type="GO" id="GO:0031145">
    <property type="term" value="P:anaphase-promoting complex-dependent catabolic process"/>
    <property type="evidence" value="ECO:0007669"/>
    <property type="project" value="TreeGrafter"/>
</dbReference>
<dbReference type="EMBL" id="CAKXYY010000002">
    <property type="protein sequence ID" value="CAH2350848.1"/>
    <property type="molecule type" value="Genomic_DNA"/>
</dbReference>
<dbReference type="GO" id="GO:0010997">
    <property type="term" value="F:anaphase-promoting complex binding"/>
    <property type="evidence" value="ECO:0007669"/>
    <property type="project" value="InterPro"/>
</dbReference>
<evidence type="ECO:0000256" key="2">
    <source>
        <dbReference type="ARBA" id="ARBA00022574"/>
    </source>
</evidence>
<evidence type="ECO:0000313" key="7">
    <source>
        <dbReference type="Proteomes" id="UP000837801"/>
    </source>
</evidence>
<accession>A0A9P0QLF9</accession>
<dbReference type="InterPro" id="IPR036322">
    <property type="entry name" value="WD40_repeat_dom_sf"/>
</dbReference>
<feature type="domain" description="CDC20/Fizzy WD40" evidence="5">
    <location>
        <begin position="175"/>
        <end position="485"/>
    </location>
</feature>